<dbReference type="STRING" id="983920.Y88_2953"/>
<protein>
    <submittedName>
        <fullName evidence="6">LysR family transcriptional regulator</fullName>
    </submittedName>
</protein>
<evidence type="ECO:0000259" key="5">
    <source>
        <dbReference type="PROSITE" id="PS50931"/>
    </source>
</evidence>
<dbReference type="PANTHER" id="PTHR30537">
    <property type="entry name" value="HTH-TYPE TRANSCRIPTIONAL REGULATOR"/>
    <property type="match status" value="1"/>
</dbReference>
<dbReference type="SUPFAM" id="SSF46785">
    <property type="entry name" value="Winged helix' DNA-binding domain"/>
    <property type="match status" value="1"/>
</dbReference>
<dbReference type="AlphaFoldDB" id="F1ZCN4"/>
<proteinExistence type="inferred from homology"/>
<dbReference type="OrthoDB" id="9812435at2"/>
<dbReference type="EMBL" id="AEWJ01000055">
    <property type="protein sequence ID" value="EGD57629.1"/>
    <property type="molecule type" value="Genomic_DNA"/>
</dbReference>
<dbReference type="CDD" id="cd08422">
    <property type="entry name" value="PBP2_CrgA_like"/>
    <property type="match status" value="1"/>
</dbReference>
<dbReference type="GO" id="GO:0043565">
    <property type="term" value="F:sequence-specific DNA binding"/>
    <property type="evidence" value="ECO:0007669"/>
    <property type="project" value="TreeGrafter"/>
</dbReference>
<feature type="domain" description="HTH lysR-type" evidence="5">
    <location>
        <begin position="4"/>
        <end position="61"/>
    </location>
</feature>
<evidence type="ECO:0000256" key="3">
    <source>
        <dbReference type="ARBA" id="ARBA00023125"/>
    </source>
</evidence>
<dbReference type="FunFam" id="1.10.10.10:FF:000001">
    <property type="entry name" value="LysR family transcriptional regulator"/>
    <property type="match status" value="1"/>
</dbReference>
<accession>F1ZCN4</accession>
<evidence type="ECO:0000313" key="7">
    <source>
        <dbReference type="Proteomes" id="UP000004728"/>
    </source>
</evidence>
<dbReference type="Pfam" id="PF03466">
    <property type="entry name" value="LysR_substrate"/>
    <property type="match status" value="1"/>
</dbReference>
<evidence type="ECO:0000313" key="6">
    <source>
        <dbReference type="EMBL" id="EGD57629.1"/>
    </source>
</evidence>
<dbReference type="Pfam" id="PF00126">
    <property type="entry name" value="HTH_1"/>
    <property type="match status" value="1"/>
</dbReference>
<gene>
    <name evidence="6" type="ORF">Y88_2953</name>
</gene>
<keyword evidence="7" id="KW-1185">Reference proteome</keyword>
<evidence type="ECO:0000256" key="1">
    <source>
        <dbReference type="ARBA" id="ARBA00009437"/>
    </source>
</evidence>
<comment type="similarity">
    <text evidence="1">Belongs to the LysR transcriptional regulatory family.</text>
</comment>
<dbReference type="Proteomes" id="UP000004728">
    <property type="component" value="Unassembled WGS sequence"/>
</dbReference>
<dbReference type="PRINTS" id="PR00039">
    <property type="entry name" value="HTHLYSR"/>
</dbReference>
<dbReference type="InParanoid" id="F1ZCN4"/>
<evidence type="ECO:0000256" key="4">
    <source>
        <dbReference type="ARBA" id="ARBA00023163"/>
    </source>
</evidence>
<dbReference type="InterPro" id="IPR058163">
    <property type="entry name" value="LysR-type_TF_proteobact-type"/>
</dbReference>
<dbReference type="PROSITE" id="PS50931">
    <property type="entry name" value="HTH_LYSR"/>
    <property type="match status" value="1"/>
</dbReference>
<dbReference type="eggNOG" id="COG0583">
    <property type="taxonomic scope" value="Bacteria"/>
</dbReference>
<name>F1ZCN4_9SPHN</name>
<dbReference type="SUPFAM" id="SSF53850">
    <property type="entry name" value="Periplasmic binding protein-like II"/>
    <property type="match status" value="1"/>
</dbReference>
<dbReference type="RefSeq" id="WP_008071137.1">
    <property type="nucleotide sequence ID" value="NZ_AQWK01000008.1"/>
</dbReference>
<dbReference type="InterPro" id="IPR000847">
    <property type="entry name" value="LysR_HTH_N"/>
</dbReference>
<dbReference type="GO" id="GO:0003700">
    <property type="term" value="F:DNA-binding transcription factor activity"/>
    <property type="evidence" value="ECO:0007669"/>
    <property type="project" value="InterPro"/>
</dbReference>
<dbReference type="PANTHER" id="PTHR30537:SF5">
    <property type="entry name" value="HTH-TYPE TRANSCRIPTIONAL ACTIVATOR TTDR-RELATED"/>
    <property type="match status" value="1"/>
</dbReference>
<sequence>MPLPDLEAWAIFAKVVETGSFAAAAEALGLSKPTVSKAMGRLEARLGIPLLHRTSRRLALTESGRGVLDKARRILADGEAAEAEARADGDIPRGLVRLAVPMSFGLRHVAPLLPEFLAAWPLVSVDLDLSDTLVNVVAGGHDIVLRIAGLEDSSLRARRLCTVRRPLVAAPAYLAVHGTPTHPRELSAHQGLLYTNLEHPGLWRFTHPSEGEYGVTVHGRLGANNADALAPALLAGQGIALQPDFMVWDHLAKGTLVEVMSDWRIPDIALHLVTPPGKQRPARVRVLLDFLAARLRDAPWADRGKSLSPEEKHAQ</sequence>
<dbReference type="InterPro" id="IPR036388">
    <property type="entry name" value="WH-like_DNA-bd_sf"/>
</dbReference>
<organism evidence="6 7">
    <name type="scientific">Novosphingobium nitrogenifigens DSM 19370</name>
    <dbReference type="NCBI Taxonomy" id="983920"/>
    <lineage>
        <taxon>Bacteria</taxon>
        <taxon>Pseudomonadati</taxon>
        <taxon>Pseudomonadota</taxon>
        <taxon>Alphaproteobacteria</taxon>
        <taxon>Sphingomonadales</taxon>
        <taxon>Sphingomonadaceae</taxon>
        <taxon>Novosphingobium</taxon>
    </lineage>
</organism>
<dbReference type="Gene3D" id="3.40.190.290">
    <property type="match status" value="1"/>
</dbReference>
<dbReference type="InterPro" id="IPR036390">
    <property type="entry name" value="WH_DNA-bd_sf"/>
</dbReference>
<evidence type="ECO:0000256" key="2">
    <source>
        <dbReference type="ARBA" id="ARBA00023015"/>
    </source>
</evidence>
<keyword evidence="4" id="KW-0804">Transcription</keyword>
<keyword evidence="2" id="KW-0805">Transcription regulation</keyword>
<dbReference type="InterPro" id="IPR005119">
    <property type="entry name" value="LysR_subst-bd"/>
</dbReference>
<dbReference type="Gene3D" id="1.10.10.10">
    <property type="entry name" value="Winged helix-like DNA-binding domain superfamily/Winged helix DNA-binding domain"/>
    <property type="match status" value="1"/>
</dbReference>
<keyword evidence="3" id="KW-0238">DNA-binding</keyword>
<comment type="caution">
    <text evidence="6">The sequence shown here is derived from an EMBL/GenBank/DDBJ whole genome shotgun (WGS) entry which is preliminary data.</text>
</comment>
<dbReference type="HOGENOM" id="CLU_039613_16_2_5"/>
<dbReference type="GO" id="GO:0006351">
    <property type="term" value="P:DNA-templated transcription"/>
    <property type="evidence" value="ECO:0007669"/>
    <property type="project" value="TreeGrafter"/>
</dbReference>
<reference evidence="6 7" key="1">
    <citation type="journal article" date="2012" name="J. Bacteriol.">
        <title>Draft Genome Sequence of Novosphingobium nitrogenifigens Y88T.</title>
        <authorList>
            <person name="Strabala T.J."/>
            <person name="Macdonald L."/>
            <person name="Liu V."/>
            <person name="Smit A.M."/>
        </authorList>
    </citation>
    <scope>NUCLEOTIDE SEQUENCE [LARGE SCALE GENOMIC DNA]</scope>
    <source>
        <strain evidence="6 7">DSM 19370</strain>
    </source>
</reference>